<dbReference type="InterPro" id="IPR042833">
    <property type="entry name" value="BTBD16"/>
</dbReference>
<dbReference type="SUPFAM" id="SSF54695">
    <property type="entry name" value="POZ domain"/>
    <property type="match status" value="1"/>
</dbReference>
<dbReference type="RefSeq" id="XP_030060565.1">
    <property type="nucleotide sequence ID" value="XM_030204705.1"/>
</dbReference>
<dbReference type="Gene3D" id="1.25.40.420">
    <property type="match status" value="1"/>
</dbReference>
<dbReference type="Pfam" id="PF21059">
    <property type="entry name" value="BTBD16_C"/>
    <property type="match status" value="1"/>
</dbReference>
<gene>
    <name evidence="5" type="primary">BTBD16</name>
</gene>
<evidence type="ECO:0000256" key="2">
    <source>
        <dbReference type="SAM" id="MobiDB-lite"/>
    </source>
</evidence>
<evidence type="ECO:0000256" key="1">
    <source>
        <dbReference type="ARBA" id="ARBA00016271"/>
    </source>
</evidence>
<feature type="region of interest" description="Disordered" evidence="2">
    <location>
        <begin position="1"/>
        <end position="21"/>
    </location>
</feature>
<dbReference type="InterPro" id="IPR000210">
    <property type="entry name" value="BTB/POZ_dom"/>
</dbReference>
<dbReference type="CTD" id="118663"/>
<dbReference type="PANTHER" id="PTHR46843:SF1">
    <property type="entry name" value="BTB_POZ DOMAIN-CONTAINING PROTEIN 16"/>
    <property type="match status" value="1"/>
</dbReference>
<dbReference type="AlphaFoldDB" id="A0A6P7YBY9"/>
<dbReference type="InterPro" id="IPR011705">
    <property type="entry name" value="BACK"/>
</dbReference>
<organism evidence="4 5">
    <name type="scientific">Microcaecilia unicolor</name>
    <dbReference type="NCBI Taxonomy" id="1415580"/>
    <lineage>
        <taxon>Eukaryota</taxon>
        <taxon>Metazoa</taxon>
        <taxon>Chordata</taxon>
        <taxon>Craniata</taxon>
        <taxon>Vertebrata</taxon>
        <taxon>Euteleostomi</taxon>
        <taxon>Amphibia</taxon>
        <taxon>Gymnophiona</taxon>
        <taxon>Siphonopidae</taxon>
        <taxon>Microcaecilia</taxon>
    </lineage>
</organism>
<proteinExistence type="predicted"/>
<dbReference type="Gene3D" id="3.30.710.10">
    <property type="entry name" value="Potassium Channel Kv1.1, Chain A"/>
    <property type="match status" value="1"/>
</dbReference>
<keyword evidence="4" id="KW-1185">Reference proteome</keyword>
<feature type="domain" description="BTB" evidence="3">
    <location>
        <begin position="132"/>
        <end position="230"/>
    </location>
</feature>
<protein>
    <recommendedName>
        <fullName evidence="1">BTB/POZ domain-containing protein 16</fullName>
    </recommendedName>
</protein>
<dbReference type="InterPro" id="IPR048859">
    <property type="entry name" value="BTBD16_C"/>
</dbReference>
<dbReference type="FunCoup" id="A0A6P7YBY9">
    <property type="interactions" value="8"/>
</dbReference>
<dbReference type="PANTHER" id="PTHR46843">
    <property type="entry name" value="BTB/POZ DOMAIN-CONTAINING PROTEIN 16"/>
    <property type="match status" value="1"/>
</dbReference>
<dbReference type="OrthoDB" id="6359943at2759"/>
<evidence type="ECO:0000313" key="4">
    <source>
        <dbReference type="Proteomes" id="UP000515156"/>
    </source>
</evidence>
<dbReference type="GeneID" id="115471037"/>
<dbReference type="Proteomes" id="UP000515156">
    <property type="component" value="Chromosome 5"/>
</dbReference>
<dbReference type="Pfam" id="PF07707">
    <property type="entry name" value="BACK"/>
    <property type="match status" value="1"/>
</dbReference>
<dbReference type="CDD" id="cd18492">
    <property type="entry name" value="BACK_BTBD16"/>
    <property type="match status" value="1"/>
</dbReference>
<evidence type="ECO:0000313" key="5">
    <source>
        <dbReference type="RefSeq" id="XP_030060565.1"/>
    </source>
</evidence>
<dbReference type="SMART" id="SM00225">
    <property type="entry name" value="BTB"/>
    <property type="match status" value="1"/>
</dbReference>
<dbReference type="InterPro" id="IPR056426">
    <property type="entry name" value="BTB_BTBDG"/>
</dbReference>
<evidence type="ECO:0000259" key="3">
    <source>
        <dbReference type="SMART" id="SM00225"/>
    </source>
</evidence>
<dbReference type="InParanoid" id="A0A6P7YBY9"/>
<name>A0A6P7YBY9_9AMPH</name>
<reference evidence="5" key="1">
    <citation type="submission" date="2025-08" db="UniProtKB">
        <authorList>
            <consortium name="RefSeq"/>
        </authorList>
    </citation>
    <scope>IDENTIFICATION</scope>
</reference>
<dbReference type="KEGG" id="muo:115471037"/>
<sequence>MEDRTLRGNSNSMQRTERKQVGFSNRWQLPHALDSDLLGSSQAFRAVRHGFSESLMHIMTAGSGISLSEDSTPELVSLPSLRQEKSMSLPCVVPSETSTLDQTVPKSSWRKQDSQQVLPPCISLTEELSEDCEVSLECLGTIWELHRPYLIKSNTLAQLFRKALQEETSWDLETDKQDRGEPGFAVALRNLYSSECEVDMQDVLPVLASAEVLQFPALFHHCLQMMKTGICSSTISSFYNIAERYNQDTLKEECEQWLVVNLVPKLRSQIYLGQIPEELLQKVLTSPRLFTFSEYHLFRTVLYWVYLQENPTCQILPAHSIVLTFYNSFPKICSFLESEVGQKYMPLFQRLRLHGITDARQMEEIESINILPLKWLIQILSCHYHAIQTGGDTVLHTDLVMQMVRVGLIVEQNPDYHTQLFTRYGFFFQLKVMKHHSADFSFFMQVRIALYSLLLHIMFGKCNSTRDPASAHCLL</sequence>
<dbReference type="Pfam" id="PF23998">
    <property type="entry name" value="BTB_BTBDG"/>
    <property type="match status" value="2"/>
</dbReference>
<dbReference type="InterPro" id="IPR011333">
    <property type="entry name" value="SKP1/BTB/POZ_sf"/>
</dbReference>
<accession>A0A6P7YBY9</accession>